<comment type="similarity">
    <text evidence="5">Belongs to the DEAD box helicase family. CshB subfamily.</text>
</comment>
<keyword evidence="1 5" id="KW-0547">Nucleotide-binding</keyword>
<keyword evidence="5" id="KW-0694">RNA-binding</keyword>
<keyword evidence="2 5" id="KW-0378">Hydrolase</keyword>
<dbReference type="GO" id="GO:0009409">
    <property type="term" value="P:response to cold"/>
    <property type="evidence" value="ECO:0007669"/>
    <property type="project" value="InterPro"/>
</dbReference>
<keyword evidence="4 5" id="KW-0067">ATP-binding</keyword>
<dbReference type="GO" id="GO:0003724">
    <property type="term" value="F:RNA helicase activity"/>
    <property type="evidence" value="ECO:0007669"/>
    <property type="project" value="UniProtKB-UniRule"/>
</dbReference>
<comment type="caution">
    <text evidence="9">The sequence shown here is derived from an EMBL/GenBank/DDBJ whole genome shotgun (WGS) entry which is preliminary data.</text>
</comment>
<dbReference type="InterPro" id="IPR044742">
    <property type="entry name" value="DEAD/DEAH_RhlB"/>
</dbReference>
<dbReference type="InterPro" id="IPR001650">
    <property type="entry name" value="Helicase_C-like"/>
</dbReference>
<dbReference type="Proteomes" id="UP000051330">
    <property type="component" value="Unassembled WGS sequence"/>
</dbReference>
<dbReference type="Pfam" id="PF00271">
    <property type="entry name" value="Helicase_C"/>
    <property type="match status" value="1"/>
</dbReference>
<dbReference type="PANTHER" id="PTHR47963:SF1">
    <property type="entry name" value="DEAD-BOX ATP-DEPENDENT RNA HELICASE CSHB"/>
    <property type="match status" value="1"/>
</dbReference>
<dbReference type="RefSeq" id="WP_057821108.1">
    <property type="nucleotide sequence ID" value="NZ_AZEC01000009.1"/>
</dbReference>
<dbReference type="InterPro" id="IPR050547">
    <property type="entry name" value="DEAD_box_RNA_helicases"/>
</dbReference>
<dbReference type="STRING" id="1423792.FD09_GL003153"/>
<dbReference type="PATRIC" id="fig|1423792.3.peg.3247"/>
<keyword evidence="5" id="KW-0346">Stress response</keyword>
<dbReference type="CDD" id="cd00268">
    <property type="entry name" value="DEADc"/>
    <property type="match status" value="1"/>
</dbReference>
<reference evidence="9 10" key="1">
    <citation type="journal article" date="2015" name="Genome Announc.">
        <title>Expanding the biotechnology potential of lactobacilli through comparative genomics of 213 strains and associated genera.</title>
        <authorList>
            <person name="Sun Z."/>
            <person name="Harris H.M."/>
            <person name="McCann A."/>
            <person name="Guo C."/>
            <person name="Argimon S."/>
            <person name="Zhang W."/>
            <person name="Yang X."/>
            <person name="Jeffery I.B."/>
            <person name="Cooney J.C."/>
            <person name="Kagawa T.F."/>
            <person name="Liu W."/>
            <person name="Song Y."/>
            <person name="Salvetti E."/>
            <person name="Wrobel A."/>
            <person name="Rasinkangas P."/>
            <person name="Parkhill J."/>
            <person name="Rea M.C."/>
            <person name="O'Sullivan O."/>
            <person name="Ritari J."/>
            <person name="Douillard F.P."/>
            <person name="Paul Ross R."/>
            <person name="Yang R."/>
            <person name="Briner A.E."/>
            <person name="Felis G.E."/>
            <person name="de Vos W.M."/>
            <person name="Barrangou R."/>
            <person name="Klaenhammer T.R."/>
            <person name="Caufield P.W."/>
            <person name="Cui Y."/>
            <person name="Zhang H."/>
            <person name="O'Toole P.W."/>
        </authorList>
    </citation>
    <scope>NUCLEOTIDE SEQUENCE [LARGE SCALE GENOMIC DNA]</scope>
    <source>
        <strain evidence="9 10">DSM 12744</strain>
    </source>
</reference>
<dbReference type="SMART" id="SM00490">
    <property type="entry name" value="HELICc"/>
    <property type="match status" value="1"/>
</dbReference>
<gene>
    <name evidence="5" type="primary">cshB</name>
    <name evidence="9" type="ORF">FD09_GL003153</name>
</gene>
<dbReference type="SMART" id="SM00487">
    <property type="entry name" value="DEXDc"/>
    <property type="match status" value="1"/>
</dbReference>
<dbReference type="InterPro" id="IPR014001">
    <property type="entry name" value="Helicase_ATP-bd"/>
</dbReference>
<dbReference type="GO" id="GO:0033592">
    <property type="term" value="F:RNA strand annealing activity"/>
    <property type="evidence" value="ECO:0007669"/>
    <property type="project" value="TreeGrafter"/>
</dbReference>
<dbReference type="InterPro" id="IPR030881">
    <property type="entry name" value="CshB"/>
</dbReference>
<dbReference type="GO" id="GO:0005840">
    <property type="term" value="C:ribosome"/>
    <property type="evidence" value="ECO:0007669"/>
    <property type="project" value="TreeGrafter"/>
</dbReference>
<dbReference type="SUPFAM" id="SSF52540">
    <property type="entry name" value="P-loop containing nucleoside triphosphate hydrolases"/>
    <property type="match status" value="1"/>
</dbReference>
<keyword evidence="3 5" id="KW-0347">Helicase</keyword>
<feature type="domain" description="Helicase C-terminal" evidence="8">
    <location>
        <begin position="217"/>
        <end position="379"/>
    </location>
</feature>
<dbReference type="HAMAP" id="MF_01494">
    <property type="entry name" value="DEAD_helicase_CshB"/>
    <property type="match status" value="1"/>
</dbReference>
<evidence type="ECO:0000313" key="9">
    <source>
        <dbReference type="EMBL" id="KRL12283.1"/>
    </source>
</evidence>
<evidence type="ECO:0000256" key="5">
    <source>
        <dbReference type="HAMAP-Rule" id="MF_01494"/>
    </source>
</evidence>
<keyword evidence="5" id="KW-0963">Cytoplasm</keyword>
<evidence type="ECO:0000256" key="3">
    <source>
        <dbReference type="ARBA" id="ARBA00022806"/>
    </source>
</evidence>
<organism evidence="9 10">
    <name type="scientific">Schleiferilactobacillus perolens DSM 12744</name>
    <dbReference type="NCBI Taxonomy" id="1423792"/>
    <lineage>
        <taxon>Bacteria</taxon>
        <taxon>Bacillati</taxon>
        <taxon>Bacillota</taxon>
        <taxon>Bacilli</taxon>
        <taxon>Lactobacillales</taxon>
        <taxon>Lactobacillaceae</taxon>
        <taxon>Schleiferilactobacillus</taxon>
    </lineage>
</organism>
<dbReference type="CDD" id="cd18787">
    <property type="entry name" value="SF2_C_DEAD"/>
    <property type="match status" value="1"/>
</dbReference>
<feature type="compositionally biased region" description="Basic residues" evidence="6">
    <location>
        <begin position="425"/>
        <end position="439"/>
    </location>
</feature>
<comment type="subcellular location">
    <subcellularLocation>
        <location evidence="5">Cytoplasm</location>
    </subcellularLocation>
</comment>
<evidence type="ECO:0000256" key="4">
    <source>
        <dbReference type="ARBA" id="ARBA00022840"/>
    </source>
</evidence>
<evidence type="ECO:0000256" key="1">
    <source>
        <dbReference type="ARBA" id="ARBA00022741"/>
    </source>
</evidence>
<proteinExistence type="inferred from homology"/>
<dbReference type="GO" id="GO:0016887">
    <property type="term" value="F:ATP hydrolysis activity"/>
    <property type="evidence" value="ECO:0007669"/>
    <property type="project" value="RHEA"/>
</dbReference>
<dbReference type="OrthoDB" id="9805696at2"/>
<dbReference type="PROSITE" id="PS51192">
    <property type="entry name" value="HELICASE_ATP_BIND_1"/>
    <property type="match status" value="1"/>
</dbReference>
<dbReference type="InterPro" id="IPR011545">
    <property type="entry name" value="DEAD/DEAH_box_helicase_dom"/>
</dbReference>
<evidence type="ECO:0000256" key="2">
    <source>
        <dbReference type="ARBA" id="ARBA00022801"/>
    </source>
</evidence>
<sequence>MRDFKQYNFPDFLNKALAAIHFTTPTDAQTALLPPILAGKDVIGQAETGSGKTHAFLLPILAAIDPTNYTTQAVITAPSRELAEQLRDAAEQLVSEQDPQVRILLAVGGTDKERLVEKIEHRQPQLIIGTPGRLLDMIQNHVLQVQNNRFFVVDEADMSLDMGFLKDVDAIASAMPPKLQMMVFSATLPERLQPFLRKYMHQPETVTVSQKSVIAPNIKNILLATKGRDHNKIVFDLLHIGQPFLALVFANTKERVDELTAYLQKQGMKVAKIHGDLPPRERRRTMKEVRDLQYQYVVATDLAARGIDVPGVSLVINDDFPVDPEFFIHRVGRTGRNGLPGTAVSLYDPNQEHVVAQIEGMGISFIPQDLVNGQLVDSYDRNRRRDRRATGPDIDPSIKGLVAKEKKKRMPGYKKKIRTAIEKDRRRKRKIARREARRS</sequence>
<comment type="function">
    <text evidence="5">Probable DEAD-box RNA helicase. May work in conjunction with the cold shock proteins to ensure proper initiation of transcription at low and optimal temperatures.</text>
</comment>
<dbReference type="PANTHER" id="PTHR47963">
    <property type="entry name" value="DEAD-BOX ATP-DEPENDENT RNA HELICASE 47, MITOCHONDRIAL"/>
    <property type="match status" value="1"/>
</dbReference>
<dbReference type="GO" id="GO:0005524">
    <property type="term" value="F:ATP binding"/>
    <property type="evidence" value="ECO:0007669"/>
    <property type="project" value="UniProtKB-UniRule"/>
</dbReference>
<dbReference type="Gene3D" id="3.40.50.300">
    <property type="entry name" value="P-loop containing nucleotide triphosphate hydrolases"/>
    <property type="match status" value="2"/>
</dbReference>
<comment type="catalytic activity">
    <reaction evidence="5">
        <text>ATP + H2O = ADP + phosphate + H(+)</text>
        <dbReference type="Rhea" id="RHEA:13065"/>
        <dbReference type="ChEBI" id="CHEBI:15377"/>
        <dbReference type="ChEBI" id="CHEBI:15378"/>
        <dbReference type="ChEBI" id="CHEBI:30616"/>
        <dbReference type="ChEBI" id="CHEBI:43474"/>
        <dbReference type="ChEBI" id="CHEBI:456216"/>
        <dbReference type="EC" id="3.6.4.13"/>
    </reaction>
</comment>
<dbReference type="Pfam" id="PF00270">
    <property type="entry name" value="DEAD"/>
    <property type="match status" value="1"/>
</dbReference>
<dbReference type="EC" id="3.6.4.13" evidence="5"/>
<dbReference type="EMBL" id="AZEC01000009">
    <property type="protein sequence ID" value="KRL12283.1"/>
    <property type="molecule type" value="Genomic_DNA"/>
</dbReference>
<dbReference type="GO" id="GO:0006401">
    <property type="term" value="P:RNA catabolic process"/>
    <property type="evidence" value="ECO:0007669"/>
    <property type="project" value="UniProtKB-UniRule"/>
</dbReference>
<evidence type="ECO:0000313" key="10">
    <source>
        <dbReference type="Proteomes" id="UP000051330"/>
    </source>
</evidence>
<evidence type="ECO:0000256" key="6">
    <source>
        <dbReference type="SAM" id="MobiDB-lite"/>
    </source>
</evidence>
<feature type="region of interest" description="Disordered" evidence="6">
    <location>
        <begin position="418"/>
        <end position="439"/>
    </location>
</feature>
<protein>
    <recommendedName>
        <fullName evidence="5">DEAD-box ATP-dependent RNA helicase CshB</fullName>
        <ecNumber evidence="5">3.6.4.13</ecNumber>
    </recommendedName>
</protein>
<accession>A0A0R1N679</accession>
<evidence type="ECO:0000259" key="8">
    <source>
        <dbReference type="PROSITE" id="PS51194"/>
    </source>
</evidence>
<keyword evidence="10" id="KW-1185">Reference proteome</keyword>
<name>A0A0R1N679_9LACO</name>
<dbReference type="PROSITE" id="PS51194">
    <property type="entry name" value="HELICASE_CTER"/>
    <property type="match status" value="1"/>
</dbReference>
<evidence type="ECO:0000259" key="7">
    <source>
        <dbReference type="PROSITE" id="PS51192"/>
    </source>
</evidence>
<feature type="domain" description="Helicase ATP-binding" evidence="7">
    <location>
        <begin position="33"/>
        <end position="206"/>
    </location>
</feature>
<dbReference type="InterPro" id="IPR027417">
    <property type="entry name" value="P-loop_NTPase"/>
</dbReference>
<dbReference type="AlphaFoldDB" id="A0A0R1N679"/>
<dbReference type="GO" id="GO:0005829">
    <property type="term" value="C:cytosol"/>
    <property type="evidence" value="ECO:0007669"/>
    <property type="project" value="TreeGrafter"/>
</dbReference>